<keyword evidence="3" id="KW-0902">Two-component regulatory system</keyword>
<organism evidence="5 6">
    <name type="scientific">Sphingobium nicotianae</name>
    <dbReference type="NCBI Taxonomy" id="2782607"/>
    <lineage>
        <taxon>Bacteria</taxon>
        <taxon>Pseudomonadati</taxon>
        <taxon>Pseudomonadota</taxon>
        <taxon>Alphaproteobacteria</taxon>
        <taxon>Sphingomonadales</taxon>
        <taxon>Sphingomonadaceae</taxon>
        <taxon>Sphingobium</taxon>
    </lineage>
</organism>
<sequence>MQTIASGEMLGKRPALLALALARVLIASAVLLQGRQAAMSGAAFHTIQGLVFLLAALALAGLFLNLPRTRIEFLILLLVDWIFVGCITLLGAPVTGLLLLFFDEIALRVSGWPWTAPVAIVPPIVALAGLWWADRMTHLSWIELQVLPSDVIVWAIIMLLYALTSHFASRRRASLERLSDDIWIDPILASNQPFSYDFTKWIQQLSSLFGGERCICMLALSRKNGLARVFSNGPVERFQAELTKGLGILRDLPGGLTVVRDRERERADRANADDPIHQLHLLSLLDHGVIMAKPFELGRQSGVLILAHDQPNDAVLAQEARAIDQALDGAIQRINQTMEMRRAFLTEAREVARRDLHDGVLQSLAALRMRLLTIIQSQELAPAANAEIRNTAEIIALEQARLRSLLDENVDADQPVNLFEALRLCVKTTALQWEIDVEFVSDETAIPMHRESANNVEYLLREVIANAARHSGSKELRCSLALRDHNLIISLMDLSATPARLSGDFHNGPLSSHSLRQRLSLVNGRAYSDGLQTGTLLAIAIPLTYDEADL</sequence>
<keyword evidence="4" id="KW-0472">Membrane</keyword>
<evidence type="ECO:0000256" key="2">
    <source>
        <dbReference type="ARBA" id="ARBA00022777"/>
    </source>
</evidence>
<dbReference type="PANTHER" id="PTHR24421">
    <property type="entry name" value="NITRATE/NITRITE SENSOR PROTEIN NARX-RELATED"/>
    <property type="match status" value="1"/>
</dbReference>
<evidence type="ECO:0000256" key="3">
    <source>
        <dbReference type="ARBA" id="ARBA00023012"/>
    </source>
</evidence>
<keyword evidence="4" id="KW-0812">Transmembrane</keyword>
<feature type="transmembrane region" description="Helical" evidence="4">
    <location>
        <begin position="73"/>
        <end position="102"/>
    </location>
</feature>
<dbReference type="RefSeq" id="WP_214623057.1">
    <property type="nucleotide sequence ID" value="NZ_JAHGAW010000006.1"/>
</dbReference>
<proteinExistence type="predicted"/>
<evidence type="ECO:0000256" key="1">
    <source>
        <dbReference type="ARBA" id="ARBA00022679"/>
    </source>
</evidence>
<evidence type="ECO:0008006" key="7">
    <source>
        <dbReference type="Google" id="ProtNLM"/>
    </source>
</evidence>
<dbReference type="InterPro" id="IPR050482">
    <property type="entry name" value="Sensor_HK_TwoCompSys"/>
</dbReference>
<keyword evidence="1" id="KW-0808">Transferase</keyword>
<gene>
    <name evidence="5" type="ORF">KK488_09880</name>
</gene>
<comment type="caution">
    <text evidence="5">The sequence shown here is derived from an EMBL/GenBank/DDBJ whole genome shotgun (WGS) entry which is preliminary data.</text>
</comment>
<dbReference type="AlphaFoldDB" id="A0A9X1DC38"/>
<evidence type="ECO:0000313" key="6">
    <source>
        <dbReference type="Proteomes" id="UP001138757"/>
    </source>
</evidence>
<name>A0A9X1DC38_9SPHN</name>
<keyword evidence="6" id="KW-1185">Reference proteome</keyword>
<reference evidence="5" key="1">
    <citation type="submission" date="2021-05" db="EMBL/GenBank/DDBJ databases">
        <title>Genome of Sphingobium sp. strain.</title>
        <authorList>
            <person name="Fan R."/>
        </authorList>
    </citation>
    <scope>NUCLEOTIDE SEQUENCE</scope>
    <source>
        <strain evidence="5">H33</strain>
    </source>
</reference>
<dbReference type="Proteomes" id="UP001138757">
    <property type="component" value="Unassembled WGS sequence"/>
</dbReference>
<keyword evidence="2" id="KW-0418">Kinase</keyword>
<dbReference type="Gene3D" id="6.10.250.2870">
    <property type="match status" value="1"/>
</dbReference>
<evidence type="ECO:0000256" key="4">
    <source>
        <dbReference type="SAM" id="Phobius"/>
    </source>
</evidence>
<feature type="transmembrane region" description="Helical" evidence="4">
    <location>
        <begin position="114"/>
        <end position="132"/>
    </location>
</feature>
<keyword evidence="4" id="KW-1133">Transmembrane helix</keyword>
<dbReference type="EMBL" id="JAHGAW010000006">
    <property type="protein sequence ID" value="MBT2187252.1"/>
    <property type="molecule type" value="Genomic_DNA"/>
</dbReference>
<accession>A0A9X1DC38</accession>
<dbReference type="GO" id="GO:0000160">
    <property type="term" value="P:phosphorelay signal transduction system"/>
    <property type="evidence" value="ECO:0007669"/>
    <property type="project" value="UniProtKB-KW"/>
</dbReference>
<evidence type="ECO:0000313" key="5">
    <source>
        <dbReference type="EMBL" id="MBT2187252.1"/>
    </source>
</evidence>
<feature type="transmembrane region" description="Helical" evidence="4">
    <location>
        <begin position="144"/>
        <end position="163"/>
    </location>
</feature>
<protein>
    <recommendedName>
        <fullName evidence="7">Signal transduction histidine kinase subgroup 3 dimerisation and phosphoacceptor domain-containing protein</fullName>
    </recommendedName>
</protein>
<feature type="transmembrane region" description="Helical" evidence="4">
    <location>
        <begin position="44"/>
        <end position="66"/>
    </location>
</feature>
<dbReference type="GO" id="GO:0016301">
    <property type="term" value="F:kinase activity"/>
    <property type="evidence" value="ECO:0007669"/>
    <property type="project" value="UniProtKB-KW"/>
</dbReference>